<evidence type="ECO:0000259" key="1">
    <source>
        <dbReference type="Pfam" id="PF00534"/>
    </source>
</evidence>
<dbReference type="InterPro" id="IPR050194">
    <property type="entry name" value="Glycosyltransferase_grp1"/>
</dbReference>
<dbReference type="PANTHER" id="PTHR45947">
    <property type="entry name" value="SULFOQUINOVOSYL TRANSFERASE SQD2"/>
    <property type="match status" value="1"/>
</dbReference>
<organism evidence="3 4">
    <name type="scientific">Chamaesiphon minutus (strain ATCC 27169 / PCC 6605)</name>
    <dbReference type="NCBI Taxonomy" id="1173020"/>
    <lineage>
        <taxon>Bacteria</taxon>
        <taxon>Bacillati</taxon>
        <taxon>Cyanobacteriota</taxon>
        <taxon>Cyanophyceae</taxon>
        <taxon>Gomontiellales</taxon>
        <taxon>Chamaesiphonaceae</taxon>
        <taxon>Chamaesiphon</taxon>
    </lineage>
</organism>
<dbReference type="GO" id="GO:0016757">
    <property type="term" value="F:glycosyltransferase activity"/>
    <property type="evidence" value="ECO:0007669"/>
    <property type="project" value="InterPro"/>
</dbReference>
<evidence type="ECO:0000313" key="3">
    <source>
        <dbReference type="EMBL" id="AFY92659.1"/>
    </source>
</evidence>
<name>K9UEM6_CHAP6</name>
<dbReference type="Pfam" id="PF00534">
    <property type="entry name" value="Glycos_transf_1"/>
    <property type="match status" value="1"/>
</dbReference>
<dbReference type="HOGENOM" id="CLU_009583_2_2_3"/>
<dbReference type="eggNOG" id="COG0438">
    <property type="taxonomic scope" value="Bacteria"/>
</dbReference>
<dbReference type="AlphaFoldDB" id="K9UEM6"/>
<feature type="domain" description="Glycosyl transferase family 1" evidence="1">
    <location>
        <begin position="196"/>
        <end position="339"/>
    </location>
</feature>
<gene>
    <name evidence="3" type="ORF">Cha6605_1494</name>
</gene>
<keyword evidence="3" id="KW-0808">Transferase</keyword>
<proteinExistence type="predicted"/>
<dbReference type="EMBL" id="CP003600">
    <property type="protein sequence ID" value="AFY92659.1"/>
    <property type="molecule type" value="Genomic_DNA"/>
</dbReference>
<evidence type="ECO:0000313" key="4">
    <source>
        <dbReference type="Proteomes" id="UP000010366"/>
    </source>
</evidence>
<dbReference type="InterPro" id="IPR001296">
    <property type="entry name" value="Glyco_trans_1"/>
</dbReference>
<evidence type="ECO:0000259" key="2">
    <source>
        <dbReference type="Pfam" id="PF13439"/>
    </source>
</evidence>
<dbReference type="RefSeq" id="WP_015158837.1">
    <property type="nucleotide sequence ID" value="NC_019697.1"/>
</dbReference>
<feature type="domain" description="Glycosyltransferase subfamily 4-like N-terminal" evidence="2">
    <location>
        <begin position="16"/>
        <end position="166"/>
    </location>
</feature>
<accession>K9UEM6</accession>
<dbReference type="CDD" id="cd03801">
    <property type="entry name" value="GT4_PimA-like"/>
    <property type="match status" value="1"/>
</dbReference>
<dbReference type="InterPro" id="IPR028098">
    <property type="entry name" value="Glyco_trans_4-like_N"/>
</dbReference>
<dbReference type="OrthoDB" id="9771846at2"/>
<reference evidence="3 4" key="1">
    <citation type="submission" date="2012-05" db="EMBL/GenBank/DDBJ databases">
        <title>Finished chromosome of genome of Chamaesiphon sp. PCC 6605.</title>
        <authorList>
            <consortium name="US DOE Joint Genome Institute"/>
            <person name="Gugger M."/>
            <person name="Coursin T."/>
            <person name="Rippka R."/>
            <person name="Tandeau De Marsac N."/>
            <person name="Huntemann M."/>
            <person name="Wei C.-L."/>
            <person name="Han J."/>
            <person name="Detter J.C."/>
            <person name="Han C."/>
            <person name="Tapia R."/>
            <person name="Chen A."/>
            <person name="Kyrpides N."/>
            <person name="Mavromatis K."/>
            <person name="Markowitz V."/>
            <person name="Szeto E."/>
            <person name="Ivanova N."/>
            <person name="Pagani I."/>
            <person name="Pati A."/>
            <person name="Goodwin L."/>
            <person name="Nordberg H.P."/>
            <person name="Cantor M.N."/>
            <person name="Hua S.X."/>
            <person name="Woyke T."/>
            <person name="Kerfeld C.A."/>
        </authorList>
    </citation>
    <scope>NUCLEOTIDE SEQUENCE [LARGE SCALE GENOMIC DNA]</scope>
    <source>
        <strain evidence="4">ATCC 27169 / PCC 6605</strain>
    </source>
</reference>
<dbReference type="PANTHER" id="PTHR45947:SF3">
    <property type="entry name" value="SULFOQUINOVOSYL TRANSFERASE SQD2"/>
    <property type="match status" value="1"/>
</dbReference>
<dbReference type="STRING" id="1173020.Cha6605_1494"/>
<dbReference type="Pfam" id="PF13439">
    <property type="entry name" value="Glyco_transf_4"/>
    <property type="match status" value="1"/>
</dbReference>
<dbReference type="KEGG" id="cmp:Cha6605_1494"/>
<protein>
    <submittedName>
        <fullName evidence="3">Glycosyltransferase</fullName>
    </submittedName>
</protein>
<dbReference type="Gene3D" id="3.40.50.2000">
    <property type="entry name" value="Glycogen Phosphorylase B"/>
    <property type="match status" value="2"/>
</dbReference>
<dbReference type="Proteomes" id="UP000010366">
    <property type="component" value="Chromosome"/>
</dbReference>
<keyword evidence="4" id="KW-1185">Reference proteome</keyword>
<dbReference type="SUPFAM" id="SSF53756">
    <property type="entry name" value="UDP-Glycosyltransferase/glycogen phosphorylase"/>
    <property type="match status" value="1"/>
</dbReference>
<dbReference type="PATRIC" id="fig|1173020.3.peg.1723"/>
<sequence length="389" mass="43060">MKIAVIGSKGLPPQEGGIEHHCAEIYPSMATEGHLVDLFARSSITGLSWRDPSDFRGIRIVSLPGSRFKGVDALVNSAISTVVASLKRYDIVHFHALGPSLWVWLPHLFTRSKIIVTCHGLDWQRSKWGKFSSLLIRLGERVAVRFAHRIIVVSEDLQRYFWQTYRRETIYIANAPASYAESDSSFAAGTSFGLAKNRYILFLGRLVPEKCPDLLITAFGQLQLKGWKLVIAGGIDHLSFAKDLIGLAAGRTDIVFTGELQGSELAEIVRNAGIFVLPSALEGLSLALLEAMHEQVPVIASDLPVHQTILGEDRGILFRTNDLESCMSKLEWAVQHLPEMAIMAGNAQAYVDRHHNWHRSVVEHLTLYQQVLTSGDVHRSAKSAALHSA</sequence>